<dbReference type="Proteomes" id="UP000823615">
    <property type="component" value="Unassembled WGS sequence"/>
</dbReference>
<reference evidence="1" key="1">
    <citation type="submission" date="2020-10" db="EMBL/GenBank/DDBJ databases">
        <authorList>
            <person name="Gilroy R."/>
        </authorList>
    </citation>
    <scope>NUCLEOTIDE SEQUENCE</scope>
    <source>
        <strain evidence="1">7293</strain>
    </source>
</reference>
<comment type="caution">
    <text evidence="1">The sequence shown here is derived from an EMBL/GenBank/DDBJ whole genome shotgun (WGS) entry which is preliminary data.</text>
</comment>
<evidence type="ECO:0000313" key="2">
    <source>
        <dbReference type="Proteomes" id="UP000823615"/>
    </source>
</evidence>
<reference evidence="1" key="2">
    <citation type="journal article" date="2021" name="PeerJ">
        <title>Extensive microbial diversity within the chicken gut microbiome revealed by metagenomics and culture.</title>
        <authorList>
            <person name="Gilroy R."/>
            <person name="Ravi A."/>
            <person name="Getino M."/>
            <person name="Pursley I."/>
            <person name="Horton D.L."/>
            <person name="Alikhan N.F."/>
            <person name="Baker D."/>
            <person name="Gharbi K."/>
            <person name="Hall N."/>
            <person name="Watson M."/>
            <person name="Adriaenssens E.M."/>
            <person name="Foster-Nyarko E."/>
            <person name="Jarju S."/>
            <person name="Secka A."/>
            <person name="Antonio M."/>
            <person name="Oren A."/>
            <person name="Chaudhuri R.R."/>
            <person name="La Ragione R."/>
            <person name="Hildebrand F."/>
            <person name="Pallen M.J."/>
        </authorList>
    </citation>
    <scope>NUCLEOTIDE SEQUENCE</scope>
    <source>
        <strain evidence="1">7293</strain>
    </source>
</reference>
<evidence type="ECO:0000313" key="1">
    <source>
        <dbReference type="EMBL" id="MBO8436814.1"/>
    </source>
</evidence>
<name>A0A9D9E496_9SPIO</name>
<accession>A0A9D9E496</accession>
<sequence>MESFDIYVRSPFGKYHGQLDLSREASIVTGSLSFLTFSSDFSGAVDGDEISFKGAMSTPLGLIQYDARAVVSGDTIEGVAQTRLGAIAFSSKEGR</sequence>
<protein>
    <submittedName>
        <fullName evidence="1">Uncharacterized protein</fullName>
    </submittedName>
</protein>
<dbReference type="EMBL" id="JADIMT010000090">
    <property type="protein sequence ID" value="MBO8436814.1"/>
    <property type="molecule type" value="Genomic_DNA"/>
</dbReference>
<proteinExistence type="predicted"/>
<gene>
    <name evidence="1" type="ORF">IAA97_07550</name>
</gene>
<dbReference type="AlphaFoldDB" id="A0A9D9E496"/>
<organism evidence="1 2">
    <name type="scientific">Candidatus Ornithospirochaeta stercoripullorum</name>
    <dbReference type="NCBI Taxonomy" id="2840899"/>
    <lineage>
        <taxon>Bacteria</taxon>
        <taxon>Pseudomonadati</taxon>
        <taxon>Spirochaetota</taxon>
        <taxon>Spirochaetia</taxon>
        <taxon>Spirochaetales</taxon>
        <taxon>Spirochaetaceae</taxon>
        <taxon>Spirochaetaceae incertae sedis</taxon>
        <taxon>Candidatus Ornithospirochaeta</taxon>
    </lineage>
</organism>